<dbReference type="GO" id="GO:0005737">
    <property type="term" value="C:cytoplasm"/>
    <property type="evidence" value="ECO:0007669"/>
    <property type="project" value="UniProtKB-SubCell"/>
</dbReference>
<dbReference type="InterPro" id="IPR017998">
    <property type="entry name" value="Chaperone_TCP-1"/>
</dbReference>
<name>A0A7J0FQK4_9ERIC</name>
<protein>
    <recommendedName>
        <fullName evidence="3">T-complex protein 1 subunit alpha</fullName>
    </recommendedName>
    <alternativeName>
        <fullName evidence="9">CCT-alpha</fullName>
    </alternativeName>
</protein>
<dbReference type="Gene3D" id="3.50.7.10">
    <property type="entry name" value="GroEL"/>
    <property type="match status" value="1"/>
</dbReference>
<dbReference type="PANTHER" id="PTHR11353">
    <property type="entry name" value="CHAPERONIN"/>
    <property type="match status" value="1"/>
</dbReference>
<dbReference type="SUPFAM" id="SSF54849">
    <property type="entry name" value="GroEL-intermediate domain like"/>
    <property type="match status" value="1"/>
</dbReference>
<sequence length="546" mass="59335">MGDRQSGQDVRAQNITACQAVANIVKSSLGPVGLDKMLVDDIGDVTITNDGATILKMLEVEHPAAKVLVELAELQDREVGDGTTSVVIIAAELLKRANDLVRNKIHPTSIISGYRLAMREACKYVDEKLAVKVEKLGKDSLVNCAKTSMSSKLIAGDSDFFANLVVEAVQAVKMTNARGEIRYPIKGINILKAHGKSAKDSYLLNGYALNTGRAAQGMPLRVFPARIACLDFNLQKTKMQLGIQVLVSDPRELEKIRQREADMTKERIEKLLKAGANVVLTTKGIDDMALKAGISDILFVHYFVEAGAIAVRRVRKEDLRHVAKATGASLVSTFADMEGEETFDSSLLGHADEVVEERISDDDVIMIKGTKNTSAVSLILRGANDYMLDEMERALHDALCIVKRTLESNTVVAGGGAVEAALSVYLEYLATTLGSREQLAIAEFAESLLIIPKVLAVNAAKDATELVAKLRAYHHTAQTKADKKHLSSMGLDLLKGTVRNNLEAGVIEPAMSKVKIIQFATEAAITILRIDDMIRLVKDESQNDQD</sequence>
<evidence type="ECO:0000256" key="4">
    <source>
        <dbReference type="ARBA" id="ARBA00022490"/>
    </source>
</evidence>
<dbReference type="PROSITE" id="PS00751">
    <property type="entry name" value="TCP1_2"/>
    <property type="match status" value="1"/>
</dbReference>
<dbReference type="InterPro" id="IPR054827">
    <property type="entry name" value="thermosome_alpha"/>
</dbReference>
<evidence type="ECO:0000256" key="1">
    <source>
        <dbReference type="ARBA" id="ARBA00004496"/>
    </source>
</evidence>
<dbReference type="InterPro" id="IPR012715">
    <property type="entry name" value="Chap_CCT_alpha"/>
</dbReference>
<dbReference type="NCBIfam" id="NF041082">
    <property type="entry name" value="thermosome_alpha"/>
    <property type="match status" value="1"/>
</dbReference>
<keyword evidence="7 10" id="KW-0143">Chaperone</keyword>
<dbReference type="GO" id="GO:0016887">
    <property type="term" value="F:ATP hydrolysis activity"/>
    <property type="evidence" value="ECO:0007669"/>
    <property type="project" value="InterPro"/>
</dbReference>
<gene>
    <name evidence="11" type="ORF">Acr_14g0003020</name>
</gene>
<evidence type="ECO:0000256" key="8">
    <source>
        <dbReference type="ARBA" id="ARBA00024677"/>
    </source>
</evidence>
<evidence type="ECO:0000256" key="3">
    <source>
        <dbReference type="ARBA" id="ARBA00014424"/>
    </source>
</evidence>
<dbReference type="AlphaFoldDB" id="A0A7J0FQK4"/>
<organism evidence="11 12">
    <name type="scientific">Actinidia rufa</name>
    <dbReference type="NCBI Taxonomy" id="165716"/>
    <lineage>
        <taxon>Eukaryota</taxon>
        <taxon>Viridiplantae</taxon>
        <taxon>Streptophyta</taxon>
        <taxon>Embryophyta</taxon>
        <taxon>Tracheophyta</taxon>
        <taxon>Spermatophyta</taxon>
        <taxon>Magnoliopsida</taxon>
        <taxon>eudicotyledons</taxon>
        <taxon>Gunneridae</taxon>
        <taxon>Pentapetalae</taxon>
        <taxon>asterids</taxon>
        <taxon>Ericales</taxon>
        <taxon>Actinidiaceae</taxon>
        <taxon>Actinidia</taxon>
    </lineage>
</organism>
<comment type="function">
    <text evidence="8">Molecular chaperone; assists the folding of proteins upon ATP hydrolysis. Known to play a role, in vitro, in the folding of actin and tubulin.</text>
</comment>
<dbReference type="InterPro" id="IPR053374">
    <property type="entry name" value="TCP-1_chaperonin"/>
</dbReference>
<dbReference type="FunFam" id="1.10.560.10:FF:000070">
    <property type="entry name" value="Uncharacterized protein"/>
    <property type="match status" value="1"/>
</dbReference>
<dbReference type="NCBIfam" id="TIGR02340">
    <property type="entry name" value="chap_CCT_alpha"/>
    <property type="match status" value="1"/>
</dbReference>
<dbReference type="GO" id="GO:0051082">
    <property type="term" value="F:unfolded protein binding"/>
    <property type="evidence" value="ECO:0007669"/>
    <property type="project" value="InterPro"/>
</dbReference>
<dbReference type="PROSITE" id="PS00995">
    <property type="entry name" value="TCP1_3"/>
    <property type="match status" value="1"/>
</dbReference>
<dbReference type="Gene3D" id="3.30.260.10">
    <property type="entry name" value="TCP-1-like chaperonin intermediate domain"/>
    <property type="match status" value="1"/>
</dbReference>
<evidence type="ECO:0000256" key="7">
    <source>
        <dbReference type="ARBA" id="ARBA00023186"/>
    </source>
</evidence>
<evidence type="ECO:0000256" key="9">
    <source>
        <dbReference type="ARBA" id="ARBA00030049"/>
    </source>
</evidence>
<dbReference type="InterPro" id="IPR027413">
    <property type="entry name" value="GROEL-like_equatorial_sf"/>
</dbReference>
<dbReference type="FunFam" id="3.50.7.10:FF:000009">
    <property type="entry name" value="T-complex protein 1 subunit alpha"/>
    <property type="match status" value="1"/>
</dbReference>
<keyword evidence="6 10" id="KW-0067">ATP-binding</keyword>
<evidence type="ECO:0000256" key="5">
    <source>
        <dbReference type="ARBA" id="ARBA00022741"/>
    </source>
</evidence>
<dbReference type="Pfam" id="PF00118">
    <property type="entry name" value="Cpn60_TCP1"/>
    <property type="match status" value="1"/>
</dbReference>
<dbReference type="InterPro" id="IPR002423">
    <property type="entry name" value="Cpn60/GroEL/TCP-1"/>
</dbReference>
<keyword evidence="12" id="KW-1185">Reference proteome</keyword>
<accession>A0A7J0FQK4</accession>
<proteinExistence type="inferred from homology"/>
<comment type="subcellular location">
    <subcellularLocation>
        <location evidence="1">Cytoplasm</location>
    </subcellularLocation>
</comment>
<comment type="caution">
    <text evidence="11">The sequence shown here is derived from an EMBL/GenBank/DDBJ whole genome shotgun (WGS) entry which is preliminary data.</text>
</comment>
<evidence type="ECO:0000313" key="12">
    <source>
        <dbReference type="Proteomes" id="UP000585474"/>
    </source>
</evidence>
<comment type="similarity">
    <text evidence="2 10">Belongs to the TCP-1 chaperonin family.</text>
</comment>
<evidence type="ECO:0000313" key="11">
    <source>
        <dbReference type="EMBL" id="GFZ00667.1"/>
    </source>
</evidence>
<dbReference type="SUPFAM" id="SSF48592">
    <property type="entry name" value="GroEL equatorial domain-like"/>
    <property type="match status" value="1"/>
</dbReference>
<dbReference type="SUPFAM" id="SSF52029">
    <property type="entry name" value="GroEL apical domain-like"/>
    <property type="match status" value="1"/>
</dbReference>
<evidence type="ECO:0000256" key="10">
    <source>
        <dbReference type="RuleBase" id="RU004187"/>
    </source>
</evidence>
<dbReference type="InterPro" id="IPR002194">
    <property type="entry name" value="Chaperonin_TCP-1_CS"/>
</dbReference>
<dbReference type="EMBL" id="BJWL01000014">
    <property type="protein sequence ID" value="GFZ00667.1"/>
    <property type="molecule type" value="Genomic_DNA"/>
</dbReference>
<reference evidence="11 12" key="1">
    <citation type="submission" date="2019-07" db="EMBL/GenBank/DDBJ databases">
        <title>De Novo Assembly of kiwifruit Actinidia rufa.</title>
        <authorList>
            <person name="Sugita-Konishi S."/>
            <person name="Sato K."/>
            <person name="Mori E."/>
            <person name="Abe Y."/>
            <person name="Kisaki G."/>
            <person name="Hamano K."/>
            <person name="Suezawa K."/>
            <person name="Otani M."/>
            <person name="Fukuda T."/>
            <person name="Manabe T."/>
            <person name="Gomi K."/>
            <person name="Tabuchi M."/>
            <person name="Akimitsu K."/>
            <person name="Kataoka I."/>
        </authorList>
    </citation>
    <scope>NUCLEOTIDE SEQUENCE [LARGE SCALE GENOMIC DNA]</scope>
    <source>
        <strain evidence="12">cv. Fuchu</strain>
    </source>
</reference>
<evidence type="ECO:0000256" key="2">
    <source>
        <dbReference type="ARBA" id="ARBA00008020"/>
    </source>
</evidence>
<dbReference type="PROSITE" id="PS00750">
    <property type="entry name" value="TCP1_1"/>
    <property type="match status" value="1"/>
</dbReference>
<dbReference type="NCBIfam" id="NF041083">
    <property type="entry name" value="thermosome_beta"/>
    <property type="match status" value="1"/>
</dbReference>
<dbReference type="InterPro" id="IPR027409">
    <property type="entry name" value="GroEL-like_apical_dom_sf"/>
</dbReference>
<dbReference type="OrthoDB" id="10248520at2759"/>
<dbReference type="InterPro" id="IPR027410">
    <property type="entry name" value="TCP-1-like_intermed_sf"/>
</dbReference>
<evidence type="ECO:0000256" key="6">
    <source>
        <dbReference type="ARBA" id="ARBA00022840"/>
    </source>
</evidence>
<keyword evidence="5 10" id="KW-0547">Nucleotide-binding</keyword>
<dbReference type="Gene3D" id="1.10.560.10">
    <property type="entry name" value="GroEL-like equatorial domain"/>
    <property type="match status" value="1"/>
</dbReference>
<dbReference type="PRINTS" id="PR00304">
    <property type="entry name" value="TCOMPLEXTCP1"/>
</dbReference>
<dbReference type="Proteomes" id="UP000585474">
    <property type="component" value="Unassembled WGS sequence"/>
</dbReference>
<keyword evidence="4" id="KW-0963">Cytoplasm</keyword>
<dbReference type="CDD" id="cd03335">
    <property type="entry name" value="TCP1_alpha"/>
    <property type="match status" value="1"/>
</dbReference>
<dbReference type="GO" id="GO:0140662">
    <property type="term" value="F:ATP-dependent protein folding chaperone"/>
    <property type="evidence" value="ECO:0007669"/>
    <property type="project" value="InterPro"/>
</dbReference>
<dbReference type="GO" id="GO:0005524">
    <property type="term" value="F:ATP binding"/>
    <property type="evidence" value="ECO:0007669"/>
    <property type="project" value="UniProtKB-KW"/>
</dbReference>